<dbReference type="InterPro" id="IPR029063">
    <property type="entry name" value="SAM-dependent_MTases_sf"/>
</dbReference>
<dbReference type="SUPFAM" id="SSF53335">
    <property type="entry name" value="S-adenosyl-L-methionine-dependent methyltransferases"/>
    <property type="match status" value="1"/>
</dbReference>
<dbReference type="OrthoDB" id="5881184at2"/>
<dbReference type="Pfam" id="PF04816">
    <property type="entry name" value="TrmK"/>
    <property type="match status" value="1"/>
</dbReference>
<name>A0A4R6BMB8_9STAP</name>
<accession>A0A4R6BMB8</accession>
<dbReference type="Proteomes" id="UP000295328">
    <property type="component" value="Unassembled WGS sequence"/>
</dbReference>
<dbReference type="RefSeq" id="WP_133428979.1">
    <property type="nucleotide sequence ID" value="NZ_BMCC01000002.1"/>
</dbReference>
<dbReference type="GO" id="GO:0160105">
    <property type="term" value="F:tRNA (adenine(22)-N1)-methyltransferase activity"/>
    <property type="evidence" value="ECO:0007669"/>
    <property type="project" value="InterPro"/>
</dbReference>
<organism evidence="1 2">
    <name type="scientific">Macrococcus hajekii</name>
    <dbReference type="NCBI Taxonomy" id="198482"/>
    <lineage>
        <taxon>Bacteria</taxon>
        <taxon>Bacillati</taxon>
        <taxon>Bacillota</taxon>
        <taxon>Bacilli</taxon>
        <taxon>Bacillales</taxon>
        <taxon>Staphylococcaceae</taxon>
        <taxon>Macrococcus</taxon>
    </lineage>
</organism>
<dbReference type="InterPro" id="IPR006901">
    <property type="entry name" value="TrmK"/>
</dbReference>
<dbReference type="PANTHER" id="PTHR38451">
    <property type="entry name" value="TRNA (ADENINE(22)-N(1))-METHYLTRANSFERASE"/>
    <property type="match status" value="1"/>
</dbReference>
<dbReference type="Gene3D" id="1.10.287.1890">
    <property type="match status" value="1"/>
</dbReference>
<evidence type="ECO:0000313" key="1">
    <source>
        <dbReference type="EMBL" id="TDM02891.1"/>
    </source>
</evidence>
<dbReference type="Gene3D" id="3.40.50.150">
    <property type="entry name" value="Vaccinia Virus protein VP39"/>
    <property type="match status" value="1"/>
</dbReference>
<gene>
    <name evidence="1" type="ORF">ERX37_02035</name>
</gene>
<evidence type="ECO:0000313" key="2">
    <source>
        <dbReference type="Proteomes" id="UP000295328"/>
    </source>
</evidence>
<keyword evidence="2" id="KW-1185">Reference proteome</keyword>
<comment type="caution">
    <text evidence="1">The sequence shown here is derived from an EMBL/GenBank/DDBJ whole genome shotgun (WGS) entry which is preliminary data.</text>
</comment>
<dbReference type="EMBL" id="SCWE01000001">
    <property type="protein sequence ID" value="TDM02891.1"/>
    <property type="molecule type" value="Genomic_DNA"/>
</dbReference>
<dbReference type="AlphaFoldDB" id="A0A4R6BMB8"/>
<dbReference type="PANTHER" id="PTHR38451:SF1">
    <property type="entry name" value="TRNA (ADENINE(22)-N(1))-METHYLTRANSFERASE"/>
    <property type="match status" value="1"/>
</dbReference>
<dbReference type="PIRSF" id="PIRSF018637">
    <property type="entry name" value="TrmK"/>
    <property type="match status" value="1"/>
</dbReference>
<reference evidence="1 2" key="1">
    <citation type="submission" date="2019-01" db="EMBL/GenBank/DDBJ databases">
        <title>Draft genome sequences of the type strains of six Macrococcus species.</title>
        <authorList>
            <person name="Mazhar S."/>
            <person name="Altermann E."/>
            <person name="Hill C."/>
            <person name="Mcauliffe O."/>
        </authorList>
    </citation>
    <scope>NUCLEOTIDE SEQUENCE [LARGE SCALE GENOMIC DNA]</scope>
    <source>
        <strain evidence="1 2">CCM4809</strain>
    </source>
</reference>
<proteinExistence type="predicted"/>
<keyword evidence="1" id="KW-0808">Transferase</keyword>
<keyword evidence="1" id="KW-0489">Methyltransferase</keyword>
<sequence>MIGSRLKRVAAYVEGNSLADIGSDHAYLPIYLINEGIIQSAVAGEIVDGPYQAAVKNVQNHQLTSVISVRKGSGLEVIDDGEVDCITICGMGGPLIGEILLAGQSKLASGPRLILQSNIHAAAVRTALQRLQYKITAEDIIKDKKHIYEVIVAEKGNMNLTAAEIKFGPFLLKEQNEYFNEKWLKEYKHLQHILETIQHKADQTDKAKEIEQQLKLYREAVHFAN</sequence>
<protein>
    <submittedName>
        <fullName evidence="1">tRNA methyltransferase</fullName>
    </submittedName>
</protein>
<dbReference type="GO" id="GO:0032259">
    <property type="term" value="P:methylation"/>
    <property type="evidence" value="ECO:0007669"/>
    <property type="project" value="UniProtKB-KW"/>
</dbReference>